<dbReference type="InterPro" id="IPR004706">
    <property type="entry name" value="Arsenical-R_Acr3"/>
</dbReference>
<keyword evidence="2" id="KW-0472">Membrane</keyword>
<dbReference type="GO" id="GO:0015105">
    <property type="term" value="F:arsenite transmembrane transporter activity"/>
    <property type="evidence" value="ECO:0007669"/>
    <property type="project" value="TreeGrafter"/>
</dbReference>
<protein>
    <submittedName>
        <fullName evidence="3">Uncharacterized protein</fullName>
    </submittedName>
</protein>
<feature type="transmembrane region" description="Helical" evidence="2">
    <location>
        <begin position="87"/>
        <end position="111"/>
    </location>
</feature>
<keyword evidence="4" id="KW-1185">Reference proteome</keyword>
<keyword evidence="2" id="KW-1133">Transmembrane helix</keyword>
<dbReference type="PANTHER" id="PTHR43057:SF1">
    <property type="entry name" value="ARSENICAL-RESISTANCE PROTEIN 3"/>
    <property type="match status" value="1"/>
</dbReference>
<dbReference type="OrthoDB" id="9771457at2"/>
<keyword evidence="1" id="KW-0813">Transport</keyword>
<feature type="transmembrane region" description="Helical" evidence="2">
    <location>
        <begin position="7"/>
        <end position="26"/>
    </location>
</feature>
<dbReference type="AlphaFoldDB" id="A0A5F1YSQ0"/>
<dbReference type="PANTHER" id="PTHR43057">
    <property type="entry name" value="ARSENITE EFFLUX TRANSPORTER"/>
    <property type="match status" value="1"/>
</dbReference>
<accession>A0A5F1YSQ0</accession>
<sequence>MKRKFGFVSPYLTLWIFTFMDVGIVFGKILPYLGNPFFSSIPARFSLILYRGKKWSQEELTSFVFPMTLITFSFAIFFTFIPEEKPVFITPADTFIVAVPSVFCFLIPFLISFEIGNIMNLEYLI</sequence>
<keyword evidence="2" id="KW-0812">Transmembrane</keyword>
<dbReference type="GO" id="GO:0015297">
    <property type="term" value="F:antiporter activity"/>
    <property type="evidence" value="ECO:0007669"/>
    <property type="project" value="InterPro"/>
</dbReference>
<evidence type="ECO:0000313" key="3">
    <source>
        <dbReference type="EMBL" id="TGK31726.1"/>
    </source>
</evidence>
<dbReference type="GO" id="GO:0015104">
    <property type="term" value="F:antimonite transmembrane transporter activity"/>
    <property type="evidence" value="ECO:0007669"/>
    <property type="project" value="TreeGrafter"/>
</dbReference>
<evidence type="ECO:0000313" key="4">
    <source>
        <dbReference type="Proteomes" id="UP000298277"/>
    </source>
</evidence>
<evidence type="ECO:0000256" key="2">
    <source>
        <dbReference type="SAM" id="Phobius"/>
    </source>
</evidence>
<proteinExistence type="predicted"/>
<name>A0A5F1YSQ0_9LEPT</name>
<organism evidence="3 4">
    <name type="scientific">Leptospira gomenensis</name>
    <dbReference type="NCBI Taxonomy" id="2484974"/>
    <lineage>
        <taxon>Bacteria</taxon>
        <taxon>Pseudomonadati</taxon>
        <taxon>Spirochaetota</taxon>
        <taxon>Spirochaetia</taxon>
        <taxon>Leptospirales</taxon>
        <taxon>Leptospiraceae</taxon>
        <taxon>Leptospira</taxon>
    </lineage>
</organism>
<dbReference type="RefSeq" id="WP_135592078.1">
    <property type="nucleotide sequence ID" value="NZ_RQEZ01000104.1"/>
</dbReference>
<dbReference type="Proteomes" id="UP000298277">
    <property type="component" value="Unassembled WGS sequence"/>
</dbReference>
<dbReference type="GO" id="GO:0005886">
    <property type="term" value="C:plasma membrane"/>
    <property type="evidence" value="ECO:0007669"/>
    <property type="project" value="TreeGrafter"/>
</dbReference>
<reference evidence="3" key="1">
    <citation type="journal article" date="2019" name="PLoS Negl. Trop. Dis.">
        <title>Revisiting the worldwide diversity of Leptospira species in the environment.</title>
        <authorList>
            <person name="Vincent A.T."/>
            <person name="Schiettekatte O."/>
            <person name="Bourhy P."/>
            <person name="Veyrier F.J."/>
            <person name="Picardeau M."/>
        </authorList>
    </citation>
    <scope>NUCLEOTIDE SEQUENCE [LARGE SCALE GENOMIC DNA]</scope>
    <source>
        <strain evidence="3">201800299</strain>
    </source>
</reference>
<feature type="transmembrane region" description="Helical" evidence="2">
    <location>
        <begin position="62"/>
        <end position="81"/>
    </location>
</feature>
<evidence type="ECO:0000256" key="1">
    <source>
        <dbReference type="ARBA" id="ARBA00022448"/>
    </source>
</evidence>
<gene>
    <name evidence="3" type="ORF">EHQ17_13165</name>
</gene>
<comment type="caution">
    <text evidence="3">The sequence shown here is derived from an EMBL/GenBank/DDBJ whole genome shotgun (WGS) entry which is preliminary data.</text>
</comment>
<dbReference type="EMBL" id="RQFA01000061">
    <property type="protein sequence ID" value="TGK31726.1"/>
    <property type="molecule type" value="Genomic_DNA"/>
</dbReference>